<keyword evidence="1" id="KW-0728">SH3 domain</keyword>
<dbReference type="SUPFAM" id="SSF50044">
    <property type="entry name" value="SH3-domain"/>
    <property type="match status" value="1"/>
</dbReference>
<dbReference type="InterPro" id="IPR036028">
    <property type="entry name" value="SH3-like_dom_sf"/>
</dbReference>
<evidence type="ECO:0000256" key="2">
    <source>
        <dbReference type="SAM" id="MobiDB-lite"/>
    </source>
</evidence>
<protein>
    <recommendedName>
        <fullName evidence="3">SH3 domain-containing protein</fullName>
    </recommendedName>
</protein>
<sequence length="173" mass="19410">MVVNAIFKNQNWLYVQTPHAEEGYISYTACLPLGIIPPPQDDKSSPCWEKSTDVFPKPSGNMTDTEKPSYKSDNNEDTHCPRTRYRTAYSTCGEKSVDRLYLRAAAIAKGKGTRHTLLVINENYKGNERESLSVSKNDVVFLLNASTKGWFYVQNKEGRKGFIPAVIAGHGFL</sequence>
<dbReference type="EMBL" id="OU892277">
    <property type="protein sequence ID" value="CAH1122414.1"/>
    <property type="molecule type" value="Genomic_DNA"/>
</dbReference>
<dbReference type="OrthoDB" id="6415921at2759"/>
<feature type="compositionally biased region" description="Basic and acidic residues" evidence="2">
    <location>
        <begin position="64"/>
        <end position="78"/>
    </location>
</feature>
<reference evidence="4" key="1">
    <citation type="submission" date="2022-01" db="EMBL/GenBank/DDBJ databases">
        <authorList>
            <person name="King R."/>
        </authorList>
    </citation>
    <scope>NUCLEOTIDE SEQUENCE</scope>
</reference>
<evidence type="ECO:0000313" key="4">
    <source>
        <dbReference type="EMBL" id="CAH1122414.1"/>
    </source>
</evidence>
<dbReference type="AlphaFoldDB" id="A0A9P0DJL7"/>
<dbReference type="Pfam" id="PF14604">
    <property type="entry name" value="SH3_9"/>
    <property type="match status" value="1"/>
</dbReference>
<dbReference type="InterPro" id="IPR001452">
    <property type="entry name" value="SH3_domain"/>
</dbReference>
<evidence type="ECO:0000313" key="5">
    <source>
        <dbReference type="Proteomes" id="UP001152799"/>
    </source>
</evidence>
<evidence type="ECO:0000256" key="1">
    <source>
        <dbReference type="ARBA" id="ARBA00022443"/>
    </source>
</evidence>
<dbReference type="CDD" id="cd00174">
    <property type="entry name" value="SH3"/>
    <property type="match status" value="1"/>
</dbReference>
<keyword evidence="5" id="KW-1185">Reference proteome</keyword>
<gene>
    <name evidence="4" type="ORF">CEUTPL_LOCUS1484</name>
</gene>
<feature type="domain" description="SH3" evidence="3">
    <location>
        <begin position="123"/>
        <end position="166"/>
    </location>
</feature>
<organism evidence="4 5">
    <name type="scientific">Ceutorhynchus assimilis</name>
    <name type="common">cabbage seed weevil</name>
    <dbReference type="NCBI Taxonomy" id="467358"/>
    <lineage>
        <taxon>Eukaryota</taxon>
        <taxon>Metazoa</taxon>
        <taxon>Ecdysozoa</taxon>
        <taxon>Arthropoda</taxon>
        <taxon>Hexapoda</taxon>
        <taxon>Insecta</taxon>
        <taxon>Pterygota</taxon>
        <taxon>Neoptera</taxon>
        <taxon>Endopterygota</taxon>
        <taxon>Coleoptera</taxon>
        <taxon>Polyphaga</taxon>
        <taxon>Cucujiformia</taxon>
        <taxon>Curculionidae</taxon>
        <taxon>Ceutorhynchinae</taxon>
        <taxon>Ceutorhynchus</taxon>
    </lineage>
</organism>
<evidence type="ECO:0000259" key="3">
    <source>
        <dbReference type="Pfam" id="PF14604"/>
    </source>
</evidence>
<dbReference type="Proteomes" id="UP001152799">
    <property type="component" value="Chromosome 1"/>
</dbReference>
<accession>A0A9P0DJL7</accession>
<name>A0A9P0DJL7_9CUCU</name>
<proteinExistence type="predicted"/>
<dbReference type="Gene3D" id="2.30.30.40">
    <property type="entry name" value="SH3 Domains"/>
    <property type="match status" value="1"/>
</dbReference>
<feature type="region of interest" description="Disordered" evidence="2">
    <location>
        <begin position="41"/>
        <end position="78"/>
    </location>
</feature>